<dbReference type="InterPro" id="IPR017907">
    <property type="entry name" value="Znf_RING_CS"/>
</dbReference>
<evidence type="ECO:0000256" key="3">
    <source>
        <dbReference type="ARBA" id="ARBA00022833"/>
    </source>
</evidence>
<dbReference type="InterPro" id="IPR039925">
    <property type="entry name" value="RNF37_RING-Ubox"/>
</dbReference>
<dbReference type="Proteomes" id="UP000008225">
    <property type="component" value="Chromosome 5"/>
</dbReference>
<keyword evidence="3" id="KW-0862">Zinc</keyword>
<dbReference type="Pfam" id="PF19318">
    <property type="entry name" value="DUF5918"/>
    <property type="match status" value="1"/>
</dbReference>
<dbReference type="Ensembl" id="ENSCJAT00000129903.1">
    <property type="protein sequence ID" value="ENSCJAP00000081617.1"/>
    <property type="gene ID" value="ENSCJAG00000021095.5"/>
</dbReference>
<dbReference type="AlphaFoldDB" id="A0A8I3W1Z9"/>
<dbReference type="PROSITE" id="PS51698">
    <property type="entry name" value="U_BOX"/>
    <property type="match status" value="1"/>
</dbReference>
<dbReference type="GO" id="GO:0034450">
    <property type="term" value="F:ubiquitin-ubiquitin ligase activity"/>
    <property type="evidence" value="ECO:0007669"/>
    <property type="project" value="Ensembl"/>
</dbReference>
<evidence type="ECO:0000313" key="7">
    <source>
        <dbReference type="Proteomes" id="UP000008225"/>
    </source>
</evidence>
<evidence type="ECO:0000313" key="6">
    <source>
        <dbReference type="Ensembl" id="ENSCJAP00000081617.1"/>
    </source>
</evidence>
<feature type="compositionally biased region" description="Polar residues" evidence="4">
    <location>
        <begin position="460"/>
        <end position="475"/>
    </location>
</feature>
<dbReference type="GO" id="GO:0008270">
    <property type="term" value="F:zinc ion binding"/>
    <property type="evidence" value="ECO:0007669"/>
    <property type="project" value="UniProtKB-KW"/>
</dbReference>
<reference evidence="6" key="3">
    <citation type="submission" date="2025-09" db="UniProtKB">
        <authorList>
            <consortium name="Ensembl"/>
        </authorList>
    </citation>
    <scope>IDENTIFICATION</scope>
</reference>
<dbReference type="SMART" id="SM00504">
    <property type="entry name" value="Ubox"/>
    <property type="match status" value="1"/>
</dbReference>
<feature type="domain" description="U-box" evidence="5">
    <location>
        <begin position="258"/>
        <end position="338"/>
    </location>
</feature>
<keyword evidence="1" id="KW-0479">Metal-binding</keyword>
<dbReference type="GO" id="GO:0005925">
    <property type="term" value="C:focal adhesion"/>
    <property type="evidence" value="ECO:0007669"/>
    <property type="project" value="Ensembl"/>
</dbReference>
<reference evidence="6 7" key="1">
    <citation type="submission" date="2009-03" db="EMBL/GenBank/DDBJ databases">
        <authorList>
            <person name="Warren W."/>
            <person name="Ye L."/>
            <person name="Minx P."/>
            <person name="Worley K."/>
            <person name="Gibbs R."/>
            <person name="Wilson R.K."/>
        </authorList>
    </citation>
    <scope>NUCLEOTIDE SEQUENCE [LARGE SCALE GENOMIC DNA]</scope>
</reference>
<dbReference type="GO" id="GO:0000209">
    <property type="term" value="P:protein polyubiquitination"/>
    <property type="evidence" value="ECO:0007669"/>
    <property type="project" value="Ensembl"/>
</dbReference>
<dbReference type="InterPro" id="IPR003613">
    <property type="entry name" value="Ubox_domain"/>
</dbReference>
<dbReference type="InterPro" id="IPR013083">
    <property type="entry name" value="Znf_RING/FYVE/PHD"/>
</dbReference>
<reference evidence="6" key="2">
    <citation type="submission" date="2025-08" db="UniProtKB">
        <authorList>
            <consortium name="Ensembl"/>
        </authorList>
    </citation>
    <scope>IDENTIFICATION</scope>
</reference>
<feature type="region of interest" description="Disordered" evidence="4">
    <location>
        <begin position="228"/>
        <end position="247"/>
    </location>
</feature>
<sequence length="650" mass="69901">MVINLCLPQFRPRIHCNKISADGYEVENLISEDLTKRSHGFRTEYFIKPPVCVTVSFPFNVEICRINIDLTAGGGQNITGLEMYTSASSSRVSWSTPQCRTPGPAEPSVPDKETFTLVGKVLLKNQSQVVFSHRGFKARPPFGPMEATLPSPVVVAQELWNKGAVSLSHVAHLRICITHMTGGGVPCIKRLEVWGQPAKTCSQEVIDSILLVASESLPQDVALQAPALPMESDCDPGDQCESQQAPSSLQKLAESIQDVPEEFLDPITLEIMPCPMLLPSGKVIDQSTLEKCNRSEATWGRVPSDPFTGVAFTPHSQPLPHPSLKARIDHFLLQHSIPGCHLLGRAQTALAVTPSSIVLPCRKRKIEQTERVPDSNLGINASYFSATSPLILPTTSEHTAKKMKATNEPTLAHMDCSTGPLSHEQKLSQSLEIALASTLGSMPSFTARLTRGQLQHLGTRGSSASWRPGTSSEQPGSIPGPECASCKRVFSPYFKKEPVYQLPCGHLLCRPCLGVGPSAALVAGSRSGDKEPCPGGNCFACPASCLRYCDIVRWEDCHCGHWGGEMLQAGCFPGAPVAFTEQSLAPELPPGPLPTPCPGLPSTHLDAQHAHTVSPSSSGLEGGWLGWESVKAALSNRVATSHSGYLIKSK</sequence>
<feature type="region of interest" description="Disordered" evidence="4">
    <location>
        <begin position="456"/>
        <end position="478"/>
    </location>
</feature>
<evidence type="ECO:0000256" key="1">
    <source>
        <dbReference type="ARBA" id="ARBA00022723"/>
    </source>
</evidence>
<dbReference type="SUPFAM" id="SSF57850">
    <property type="entry name" value="RING/U-box"/>
    <property type="match status" value="1"/>
</dbReference>
<dbReference type="GO" id="GO:0031625">
    <property type="term" value="F:ubiquitin protein ligase binding"/>
    <property type="evidence" value="ECO:0007669"/>
    <property type="project" value="Ensembl"/>
</dbReference>
<dbReference type="PANTHER" id="PTHR13492">
    <property type="entry name" value="RING FINGER PROTEIN 37"/>
    <property type="match status" value="1"/>
</dbReference>
<dbReference type="PANTHER" id="PTHR13492:SF2">
    <property type="entry name" value="RING FINGER PROTEIN 37"/>
    <property type="match status" value="1"/>
</dbReference>
<dbReference type="GO" id="GO:0016604">
    <property type="term" value="C:nuclear body"/>
    <property type="evidence" value="ECO:0007669"/>
    <property type="project" value="Ensembl"/>
</dbReference>
<organism evidence="6 7">
    <name type="scientific">Callithrix jacchus</name>
    <name type="common">White-tufted-ear marmoset</name>
    <name type="synonym">Simia Jacchus</name>
    <dbReference type="NCBI Taxonomy" id="9483"/>
    <lineage>
        <taxon>Eukaryota</taxon>
        <taxon>Metazoa</taxon>
        <taxon>Chordata</taxon>
        <taxon>Craniata</taxon>
        <taxon>Vertebrata</taxon>
        <taxon>Euteleostomi</taxon>
        <taxon>Mammalia</taxon>
        <taxon>Eutheria</taxon>
        <taxon>Euarchontoglires</taxon>
        <taxon>Primates</taxon>
        <taxon>Haplorrhini</taxon>
        <taxon>Platyrrhini</taxon>
        <taxon>Cebidae</taxon>
        <taxon>Callitrichinae</taxon>
        <taxon>Callithrix</taxon>
        <taxon>Callithrix</taxon>
    </lineage>
</organism>
<keyword evidence="2" id="KW-0863">Zinc-finger</keyword>
<keyword evidence="7" id="KW-1185">Reference proteome</keyword>
<accession>A0A8I3W1Z9</accession>
<protein>
    <submittedName>
        <fullName evidence="6">U-box domain containing 5</fullName>
    </submittedName>
</protein>
<evidence type="ECO:0000259" key="5">
    <source>
        <dbReference type="PROSITE" id="PS51698"/>
    </source>
</evidence>
<dbReference type="Pfam" id="PF04564">
    <property type="entry name" value="U-box"/>
    <property type="match status" value="1"/>
</dbReference>
<dbReference type="GeneTree" id="ENSGT00510000049555"/>
<evidence type="ECO:0000256" key="4">
    <source>
        <dbReference type="SAM" id="MobiDB-lite"/>
    </source>
</evidence>
<gene>
    <name evidence="6" type="primary">UBOX5</name>
</gene>
<proteinExistence type="predicted"/>
<dbReference type="InterPro" id="IPR045696">
    <property type="entry name" value="Ubox5_N"/>
</dbReference>
<dbReference type="InterPro" id="IPR039847">
    <property type="entry name" value="Ubox5"/>
</dbReference>
<evidence type="ECO:0000256" key="2">
    <source>
        <dbReference type="ARBA" id="ARBA00022771"/>
    </source>
</evidence>
<dbReference type="CDD" id="cd16660">
    <property type="entry name" value="RING-Ubox_RNF37"/>
    <property type="match status" value="1"/>
</dbReference>
<dbReference type="PROSITE" id="PS00518">
    <property type="entry name" value="ZF_RING_1"/>
    <property type="match status" value="1"/>
</dbReference>
<dbReference type="Gene3D" id="3.30.40.10">
    <property type="entry name" value="Zinc/RING finger domain, C3HC4 (zinc finger)"/>
    <property type="match status" value="1"/>
</dbReference>
<name>A0A8I3W1Z9_CALJA</name>
<dbReference type="FunFam" id="3.30.40.10:FF:000163">
    <property type="entry name" value="Putative ring finger protein 37"/>
    <property type="match status" value="1"/>
</dbReference>